<dbReference type="Gene3D" id="3.30.360.10">
    <property type="entry name" value="Dihydrodipicolinate Reductase, domain 2"/>
    <property type="match status" value="1"/>
</dbReference>
<protein>
    <submittedName>
        <fullName evidence="3">Glycosyl hydrolase family 109 protein 1</fullName>
        <ecNumber evidence="3">3.2.1.-</ecNumber>
    </submittedName>
</protein>
<dbReference type="SUPFAM" id="SSF51735">
    <property type="entry name" value="NAD(P)-binding Rossmann-fold domains"/>
    <property type="match status" value="1"/>
</dbReference>
<dbReference type="InterPro" id="IPR036291">
    <property type="entry name" value="NAD(P)-bd_dom_sf"/>
</dbReference>
<organism evidence="3 4">
    <name type="scientific">Botrimarina mediterranea</name>
    <dbReference type="NCBI Taxonomy" id="2528022"/>
    <lineage>
        <taxon>Bacteria</taxon>
        <taxon>Pseudomonadati</taxon>
        <taxon>Planctomycetota</taxon>
        <taxon>Planctomycetia</taxon>
        <taxon>Pirellulales</taxon>
        <taxon>Lacipirellulaceae</taxon>
        <taxon>Botrimarina</taxon>
    </lineage>
</organism>
<dbReference type="SUPFAM" id="SSF55347">
    <property type="entry name" value="Glyceraldehyde-3-phosphate dehydrogenase-like, C-terminal domain"/>
    <property type="match status" value="1"/>
</dbReference>
<dbReference type="EC" id="3.2.1.-" evidence="3"/>
<dbReference type="Gene3D" id="3.40.50.720">
    <property type="entry name" value="NAD(P)-binding Rossmann-like Domain"/>
    <property type="match status" value="1"/>
</dbReference>
<evidence type="ECO:0000259" key="2">
    <source>
        <dbReference type="Pfam" id="PF22725"/>
    </source>
</evidence>
<dbReference type="Pfam" id="PF01408">
    <property type="entry name" value="GFO_IDH_MocA"/>
    <property type="match status" value="1"/>
</dbReference>
<evidence type="ECO:0000313" key="3">
    <source>
        <dbReference type="EMBL" id="QDV73979.1"/>
    </source>
</evidence>
<evidence type="ECO:0000313" key="4">
    <source>
        <dbReference type="Proteomes" id="UP000316426"/>
    </source>
</evidence>
<dbReference type="InterPro" id="IPR000683">
    <property type="entry name" value="Gfo/Idh/MocA-like_OxRdtase_N"/>
</dbReference>
<reference evidence="3 4" key="1">
    <citation type="submission" date="2019-02" db="EMBL/GenBank/DDBJ databases">
        <title>Deep-cultivation of Planctomycetes and their phenomic and genomic characterization uncovers novel biology.</title>
        <authorList>
            <person name="Wiegand S."/>
            <person name="Jogler M."/>
            <person name="Boedeker C."/>
            <person name="Pinto D."/>
            <person name="Vollmers J."/>
            <person name="Rivas-Marin E."/>
            <person name="Kohn T."/>
            <person name="Peeters S.H."/>
            <person name="Heuer A."/>
            <person name="Rast P."/>
            <person name="Oberbeckmann S."/>
            <person name="Bunk B."/>
            <person name="Jeske O."/>
            <person name="Meyerdierks A."/>
            <person name="Storesund J.E."/>
            <person name="Kallscheuer N."/>
            <person name="Luecker S."/>
            <person name="Lage O.M."/>
            <person name="Pohl T."/>
            <person name="Merkel B.J."/>
            <person name="Hornburger P."/>
            <person name="Mueller R.-W."/>
            <person name="Bruemmer F."/>
            <person name="Labrenz M."/>
            <person name="Spormann A.M."/>
            <person name="Op den Camp H."/>
            <person name="Overmann J."/>
            <person name="Amann R."/>
            <person name="Jetten M.S.M."/>
            <person name="Mascher T."/>
            <person name="Medema M.H."/>
            <person name="Devos D.P."/>
            <person name="Kaster A.-K."/>
            <person name="Ovreas L."/>
            <person name="Rohde M."/>
            <person name="Galperin M.Y."/>
            <person name="Jogler C."/>
        </authorList>
    </citation>
    <scope>NUCLEOTIDE SEQUENCE [LARGE SCALE GENOMIC DNA]</scope>
    <source>
        <strain evidence="3 4">Spa11</strain>
    </source>
</reference>
<dbReference type="AlphaFoldDB" id="A0A518K868"/>
<sequence>MPNNSSANTASDASRRDFLKHSVAAGSLAATLAANPIARAAHSGADETMRVGLVGCGGRGRGAAIDALTADPNTKLVAVGDAFLDRAEGGLEAIQFEDSVADRVAVDKDHVFDGFDNFKKVIDSGVDVVILATPPHFRPEQFAYAVEKGKHVFIEKPVSVDMAGAASIAETCKLAASKGLSIVSGLCWRYDLGVRETMKRIEDGAIGEIVAIESCYNSDTLWHRGDKADWSRMEYQLRNWLYYTWLSGDIIAEQAIHSLDKTAWLLGDLSPTKAMGIGGRQQRTDPKYGNVFDHFTVFYEYPTGQSVYFTCRQQHKCTQRVDEIVHGTKGKAEILANRIWNPSGSEWRYDGPKPSMYLNEHVEFFKSIRDNEPIDNGHYMVNSTRIAHLGRMAAYSGQTLSWDEAIADPTRLGPDQYSWSDVPEPPVAIPGVLAKA</sequence>
<name>A0A518K868_9BACT</name>
<keyword evidence="4" id="KW-1185">Reference proteome</keyword>
<evidence type="ECO:0000259" key="1">
    <source>
        <dbReference type="Pfam" id="PF01408"/>
    </source>
</evidence>
<accession>A0A518K868</accession>
<dbReference type="RefSeq" id="WP_145111903.1">
    <property type="nucleotide sequence ID" value="NZ_CP036349.1"/>
</dbReference>
<dbReference type="KEGG" id="bmei:Spa11_21780"/>
<feature type="domain" description="GFO/IDH/MocA-like oxidoreductase" evidence="2">
    <location>
        <begin position="195"/>
        <end position="332"/>
    </location>
</feature>
<dbReference type="PANTHER" id="PTHR43818">
    <property type="entry name" value="BCDNA.GH03377"/>
    <property type="match status" value="1"/>
</dbReference>
<dbReference type="InterPro" id="IPR006311">
    <property type="entry name" value="TAT_signal"/>
</dbReference>
<dbReference type="PANTHER" id="PTHR43818:SF5">
    <property type="entry name" value="OXIDOREDUCTASE FAMILY PROTEIN"/>
    <property type="match status" value="1"/>
</dbReference>
<dbReference type="GO" id="GO:0000166">
    <property type="term" value="F:nucleotide binding"/>
    <property type="evidence" value="ECO:0007669"/>
    <property type="project" value="InterPro"/>
</dbReference>
<dbReference type="InterPro" id="IPR050463">
    <property type="entry name" value="Gfo/Idh/MocA_oxidrdct_glycsds"/>
</dbReference>
<dbReference type="NCBIfam" id="TIGR01409">
    <property type="entry name" value="TAT_signal_seq"/>
    <property type="match status" value="1"/>
</dbReference>
<dbReference type="Pfam" id="PF22725">
    <property type="entry name" value="GFO_IDH_MocA_C3"/>
    <property type="match status" value="1"/>
</dbReference>
<dbReference type="GO" id="GO:0016798">
    <property type="term" value="F:hydrolase activity, acting on glycosyl bonds"/>
    <property type="evidence" value="ECO:0007669"/>
    <property type="project" value="UniProtKB-KW"/>
</dbReference>
<dbReference type="InterPro" id="IPR019546">
    <property type="entry name" value="TAT_signal_bac_arc"/>
</dbReference>
<feature type="domain" description="Gfo/Idh/MocA-like oxidoreductase N-terminal" evidence="1">
    <location>
        <begin position="49"/>
        <end position="173"/>
    </location>
</feature>
<dbReference type="Proteomes" id="UP000316426">
    <property type="component" value="Chromosome"/>
</dbReference>
<proteinExistence type="predicted"/>
<keyword evidence="3" id="KW-0378">Hydrolase</keyword>
<keyword evidence="3" id="KW-0326">Glycosidase</keyword>
<gene>
    <name evidence="3" type="ORF">Spa11_21780</name>
</gene>
<dbReference type="EMBL" id="CP036349">
    <property type="protein sequence ID" value="QDV73979.1"/>
    <property type="molecule type" value="Genomic_DNA"/>
</dbReference>
<dbReference type="PROSITE" id="PS51318">
    <property type="entry name" value="TAT"/>
    <property type="match status" value="1"/>
</dbReference>
<dbReference type="InterPro" id="IPR055170">
    <property type="entry name" value="GFO_IDH_MocA-like_dom"/>
</dbReference>